<reference evidence="2" key="1">
    <citation type="submission" date="2022-01" db="EMBL/GenBank/DDBJ databases">
        <authorList>
            <person name="Wang Y."/>
        </authorList>
    </citation>
    <scope>NUCLEOTIDE SEQUENCE</scope>
    <source>
        <strain evidence="2">WB101</strain>
    </source>
</reference>
<keyword evidence="2" id="KW-0808">Transferase</keyword>
<sequence length="285" mass="33275">MSKDQPKVVVCLPCYNAELFIKRTLESLKNQTYSNFTVLISDDKSTDQTVSLIKSLVGTDERFQLIEQKQNLGWLDHVDFLLEQASGEGKYTFIIPHDDIIEVSYIAKLVEALENNPDAVLSFSDMNFNDRDPSEIASYTALGKVKSRQKRLEKLLEKEQLWWIAYRGMMRADLIPEIIPSQKNLFGNREYAADWFLLIRLAMFGEFVRVPEVLYTKYYHEKNKSHSFKHTHLNHLSNLLTFFVMLFRSPIEWNEKLKLQTKIIQNSIKRLVLMTGVGNFLIKKK</sequence>
<dbReference type="EMBL" id="JAKLWS010000078">
    <property type="protein sequence ID" value="MCG2591103.1"/>
    <property type="molecule type" value="Genomic_DNA"/>
</dbReference>
<name>A0ABS9KJU6_9BACT</name>
<evidence type="ECO:0000313" key="3">
    <source>
        <dbReference type="Proteomes" id="UP001165366"/>
    </source>
</evidence>
<dbReference type="InterPro" id="IPR050834">
    <property type="entry name" value="Glycosyltransf_2"/>
</dbReference>
<dbReference type="PANTHER" id="PTHR43685:SF2">
    <property type="entry name" value="GLYCOSYLTRANSFERASE 2-LIKE DOMAIN-CONTAINING PROTEIN"/>
    <property type="match status" value="1"/>
</dbReference>
<dbReference type="RefSeq" id="WP_237856655.1">
    <property type="nucleotide sequence ID" value="NZ_JAKLWS010000078.1"/>
</dbReference>
<dbReference type="SUPFAM" id="SSF53448">
    <property type="entry name" value="Nucleotide-diphospho-sugar transferases"/>
    <property type="match status" value="1"/>
</dbReference>
<dbReference type="Gene3D" id="3.90.550.10">
    <property type="entry name" value="Spore Coat Polysaccharide Biosynthesis Protein SpsA, Chain A"/>
    <property type="match status" value="1"/>
</dbReference>
<dbReference type="GO" id="GO:0016757">
    <property type="term" value="F:glycosyltransferase activity"/>
    <property type="evidence" value="ECO:0007669"/>
    <property type="project" value="UniProtKB-KW"/>
</dbReference>
<protein>
    <submittedName>
        <fullName evidence="2">Glycosyltransferase</fullName>
        <ecNumber evidence="2">2.4.-.-</ecNumber>
    </submittedName>
</protein>
<keyword evidence="3" id="KW-1185">Reference proteome</keyword>
<dbReference type="Pfam" id="PF00535">
    <property type="entry name" value="Glycos_transf_2"/>
    <property type="match status" value="1"/>
</dbReference>
<dbReference type="PANTHER" id="PTHR43685">
    <property type="entry name" value="GLYCOSYLTRANSFERASE"/>
    <property type="match status" value="1"/>
</dbReference>
<evidence type="ECO:0000259" key="1">
    <source>
        <dbReference type="Pfam" id="PF00535"/>
    </source>
</evidence>
<dbReference type="EC" id="2.4.-.-" evidence="2"/>
<dbReference type="Proteomes" id="UP001165366">
    <property type="component" value="Unassembled WGS sequence"/>
</dbReference>
<dbReference type="InterPro" id="IPR001173">
    <property type="entry name" value="Glyco_trans_2-like"/>
</dbReference>
<keyword evidence="2" id="KW-0328">Glycosyltransferase</keyword>
<reference evidence="2" key="2">
    <citation type="submission" date="2024-05" db="EMBL/GenBank/DDBJ databases">
        <title>Rhodohalobacter halophilus gen. nov., sp. nov., a moderately halophilic member of the family Balneolaceae.</title>
        <authorList>
            <person name="Xia J."/>
        </authorList>
    </citation>
    <scope>NUCLEOTIDE SEQUENCE</scope>
    <source>
        <strain evidence="2">WB101</strain>
    </source>
</reference>
<accession>A0ABS9KJU6</accession>
<gene>
    <name evidence="2" type="ORF">L6773_21225</name>
</gene>
<feature type="domain" description="Glycosyltransferase 2-like" evidence="1">
    <location>
        <begin position="10"/>
        <end position="138"/>
    </location>
</feature>
<organism evidence="2 3">
    <name type="scientific">Rhodohalobacter sulfatireducens</name>
    <dbReference type="NCBI Taxonomy" id="2911366"/>
    <lineage>
        <taxon>Bacteria</taxon>
        <taxon>Pseudomonadati</taxon>
        <taxon>Balneolota</taxon>
        <taxon>Balneolia</taxon>
        <taxon>Balneolales</taxon>
        <taxon>Balneolaceae</taxon>
        <taxon>Rhodohalobacter</taxon>
    </lineage>
</organism>
<evidence type="ECO:0000313" key="2">
    <source>
        <dbReference type="EMBL" id="MCG2591103.1"/>
    </source>
</evidence>
<comment type="caution">
    <text evidence="2">The sequence shown here is derived from an EMBL/GenBank/DDBJ whole genome shotgun (WGS) entry which is preliminary data.</text>
</comment>
<dbReference type="InterPro" id="IPR029044">
    <property type="entry name" value="Nucleotide-diphossugar_trans"/>
</dbReference>
<proteinExistence type="predicted"/>